<name>A0AAV4QAF9_CAEEX</name>
<proteinExistence type="predicted"/>
<dbReference type="AlphaFoldDB" id="A0AAV4QAF9"/>
<comment type="caution">
    <text evidence="1">The sequence shown here is derived from an EMBL/GenBank/DDBJ whole genome shotgun (WGS) entry which is preliminary data.</text>
</comment>
<reference evidence="1 2" key="1">
    <citation type="submission" date="2021-06" db="EMBL/GenBank/DDBJ databases">
        <title>Caerostris extrusa draft genome.</title>
        <authorList>
            <person name="Kono N."/>
            <person name="Arakawa K."/>
        </authorList>
    </citation>
    <scope>NUCLEOTIDE SEQUENCE [LARGE SCALE GENOMIC DNA]</scope>
</reference>
<evidence type="ECO:0000313" key="2">
    <source>
        <dbReference type="Proteomes" id="UP001054945"/>
    </source>
</evidence>
<dbReference type="EMBL" id="BPLR01005827">
    <property type="protein sequence ID" value="GIY05331.1"/>
    <property type="molecule type" value="Genomic_DNA"/>
</dbReference>
<protein>
    <submittedName>
        <fullName evidence="1">Uncharacterized protein</fullName>
    </submittedName>
</protein>
<dbReference type="Proteomes" id="UP001054945">
    <property type="component" value="Unassembled WGS sequence"/>
</dbReference>
<keyword evidence="2" id="KW-1185">Reference proteome</keyword>
<gene>
    <name evidence="1" type="ORF">CEXT_98791</name>
</gene>
<sequence length="66" mass="7570">MAVFPEDGLHHRGTSEVDFASQRLSSLLFRIVVVLLNDFGFRTNNGNWTIDEEIFIFRGFFTFAVA</sequence>
<evidence type="ECO:0000313" key="1">
    <source>
        <dbReference type="EMBL" id="GIY05331.1"/>
    </source>
</evidence>
<organism evidence="1 2">
    <name type="scientific">Caerostris extrusa</name>
    <name type="common">Bark spider</name>
    <name type="synonym">Caerostris bankana</name>
    <dbReference type="NCBI Taxonomy" id="172846"/>
    <lineage>
        <taxon>Eukaryota</taxon>
        <taxon>Metazoa</taxon>
        <taxon>Ecdysozoa</taxon>
        <taxon>Arthropoda</taxon>
        <taxon>Chelicerata</taxon>
        <taxon>Arachnida</taxon>
        <taxon>Araneae</taxon>
        <taxon>Araneomorphae</taxon>
        <taxon>Entelegynae</taxon>
        <taxon>Araneoidea</taxon>
        <taxon>Araneidae</taxon>
        <taxon>Caerostris</taxon>
    </lineage>
</organism>
<accession>A0AAV4QAF9</accession>